<proteinExistence type="predicted"/>
<dbReference type="AlphaFoldDB" id="A0A6C0CLT4"/>
<dbReference type="EMBL" id="MN739440">
    <property type="protein sequence ID" value="QHT04860.1"/>
    <property type="molecule type" value="Genomic_DNA"/>
</dbReference>
<accession>A0A6C0CLT4</accession>
<sequence>MTTRIIDTIGIYEYKVNGVIFTNSLWSQHVSRENGKYLDHRKIDINFANEFDSRVIKTTFVIMFINSEIIKEIPKNQLERLLAHAAKYFDAKLVKEECHPKVVDKRFYCYGAYTA</sequence>
<protein>
    <submittedName>
        <fullName evidence="1">Uncharacterized protein</fullName>
    </submittedName>
</protein>
<reference evidence="1" key="1">
    <citation type="journal article" date="2020" name="Nature">
        <title>Giant virus diversity and host interactions through global metagenomics.</title>
        <authorList>
            <person name="Schulz F."/>
            <person name="Roux S."/>
            <person name="Paez-Espino D."/>
            <person name="Jungbluth S."/>
            <person name="Walsh D.A."/>
            <person name="Denef V.J."/>
            <person name="McMahon K.D."/>
            <person name="Konstantinidis K.T."/>
            <person name="Eloe-Fadrosh E.A."/>
            <person name="Kyrpides N.C."/>
            <person name="Woyke T."/>
        </authorList>
    </citation>
    <scope>NUCLEOTIDE SEQUENCE</scope>
    <source>
        <strain evidence="1">GVMAG-M-3300021343-4</strain>
    </source>
</reference>
<organism evidence="1">
    <name type="scientific">viral metagenome</name>
    <dbReference type="NCBI Taxonomy" id="1070528"/>
    <lineage>
        <taxon>unclassified sequences</taxon>
        <taxon>metagenomes</taxon>
        <taxon>organismal metagenomes</taxon>
    </lineage>
</organism>
<name>A0A6C0CLT4_9ZZZZ</name>
<evidence type="ECO:0000313" key="1">
    <source>
        <dbReference type="EMBL" id="QHT04860.1"/>
    </source>
</evidence>